<comment type="caution">
    <text evidence="1">The sequence shown here is derived from an EMBL/GenBank/DDBJ whole genome shotgun (WGS) entry which is preliminary data.</text>
</comment>
<evidence type="ECO:0000313" key="2">
    <source>
        <dbReference type="Proteomes" id="UP000708208"/>
    </source>
</evidence>
<dbReference type="EMBL" id="CAJVCH010087387">
    <property type="protein sequence ID" value="CAG7722225.1"/>
    <property type="molecule type" value="Genomic_DNA"/>
</dbReference>
<keyword evidence="2" id="KW-1185">Reference proteome</keyword>
<name>A0A8J2P340_9HEXA</name>
<dbReference type="Proteomes" id="UP000708208">
    <property type="component" value="Unassembled WGS sequence"/>
</dbReference>
<gene>
    <name evidence="1" type="ORF">AFUS01_LOCUS11384</name>
</gene>
<organism evidence="1 2">
    <name type="scientific">Allacma fusca</name>
    <dbReference type="NCBI Taxonomy" id="39272"/>
    <lineage>
        <taxon>Eukaryota</taxon>
        <taxon>Metazoa</taxon>
        <taxon>Ecdysozoa</taxon>
        <taxon>Arthropoda</taxon>
        <taxon>Hexapoda</taxon>
        <taxon>Collembola</taxon>
        <taxon>Symphypleona</taxon>
        <taxon>Sminthuridae</taxon>
        <taxon>Allacma</taxon>
    </lineage>
</organism>
<protein>
    <submittedName>
        <fullName evidence="1">Uncharacterized protein</fullName>
    </submittedName>
</protein>
<proteinExistence type="predicted"/>
<evidence type="ECO:0000313" key="1">
    <source>
        <dbReference type="EMBL" id="CAG7722225.1"/>
    </source>
</evidence>
<accession>A0A8J2P340</accession>
<reference evidence="1" key="1">
    <citation type="submission" date="2021-06" db="EMBL/GenBank/DDBJ databases">
        <authorList>
            <person name="Hodson N. C."/>
            <person name="Mongue J. A."/>
            <person name="Jaron S. K."/>
        </authorList>
    </citation>
    <scope>NUCLEOTIDE SEQUENCE</scope>
</reference>
<sequence length="12" mass="1478">NELGLYCRILQR</sequence>
<feature type="non-terminal residue" evidence="1">
    <location>
        <position position="1"/>
    </location>
</feature>